<dbReference type="AlphaFoldDB" id="A0A655JDV1"/>
<evidence type="ECO:0000313" key="5">
    <source>
        <dbReference type="EMBL" id="CKS42100.1"/>
    </source>
</evidence>
<dbReference type="Proteomes" id="UP000048948">
    <property type="component" value="Unassembled WGS sequence"/>
</dbReference>
<dbReference type="EMBL" id="CFOE01000392">
    <property type="protein sequence ID" value="CFE41023.1"/>
    <property type="molecule type" value="Genomic_DNA"/>
</dbReference>
<evidence type="ECO:0000313" key="15">
    <source>
        <dbReference type="Proteomes" id="UP000049023"/>
    </source>
</evidence>
<evidence type="ECO:0000313" key="8">
    <source>
        <dbReference type="EMBL" id="COW76953.1"/>
    </source>
</evidence>
<name>A0A655JDV1_MYCTX</name>
<dbReference type="EMBL" id="CGCX01000417">
    <property type="protein sequence ID" value="CFR75539.1"/>
    <property type="molecule type" value="Genomic_DNA"/>
</dbReference>
<proteinExistence type="predicted"/>
<sequence length="203" mass="22040">MKRRHPHVPGLLPNQAHHPFAHLGGGFVGEGDGQNLAHPDAAGRHQIGNAAGQHRGLTRTRARDDQQRRTLMHDRLALLRVEAVEQLVRWGWTGRLGVGRVHTHVGPNLPPRGDESADRGIAWPGSSPRGRSFGATTQFWVHFSRQVFARARPLMAHSVRAQRAAPIFLRVPASGARGLAAFAEPRGPLPDSGLVSCVRPSTG</sequence>
<dbReference type="EMBL" id="CNFU01000760">
    <property type="protein sequence ID" value="CKS46035.1"/>
    <property type="molecule type" value="Genomic_DNA"/>
</dbReference>
<dbReference type="Proteomes" id="UP000049023">
    <property type="component" value="Unassembled WGS sequence"/>
</dbReference>
<dbReference type="EMBL" id="CSAJ01000499">
    <property type="protein sequence ID" value="COW76953.1"/>
    <property type="molecule type" value="Genomic_DNA"/>
</dbReference>
<organism evidence="8 10">
    <name type="scientific">Mycobacterium tuberculosis</name>
    <dbReference type="NCBI Taxonomy" id="1773"/>
    <lineage>
        <taxon>Bacteria</taxon>
        <taxon>Bacillati</taxon>
        <taxon>Actinomycetota</taxon>
        <taxon>Actinomycetes</taxon>
        <taxon>Mycobacteriales</taxon>
        <taxon>Mycobacteriaceae</taxon>
        <taxon>Mycobacterium</taxon>
        <taxon>Mycobacterium tuberculosis complex</taxon>
    </lineage>
</organism>
<evidence type="ECO:0000313" key="2">
    <source>
        <dbReference type="EMBL" id="CFE41023.1"/>
    </source>
</evidence>
<dbReference type="EMBL" id="CNGE01000295">
    <property type="protein sequence ID" value="CKS42100.1"/>
    <property type="molecule type" value="Genomic_DNA"/>
</dbReference>
<dbReference type="EMBL" id="CQQC01000334">
    <property type="protein sequence ID" value="CNU85020.1"/>
    <property type="molecule type" value="Genomic_DNA"/>
</dbReference>
<dbReference type="Proteomes" id="UP000044938">
    <property type="component" value="Unassembled WGS sequence"/>
</dbReference>
<evidence type="ECO:0000313" key="13">
    <source>
        <dbReference type="Proteomes" id="UP000048289"/>
    </source>
</evidence>
<dbReference type="Proteomes" id="UP000048289">
    <property type="component" value="Unassembled WGS sequence"/>
</dbReference>
<gene>
    <name evidence="4" type="ORF">ERS007657_01375</name>
    <name evidence="7" type="ORF">ERS007661_01265</name>
    <name evidence="2" type="ORF">ERS007681_02731</name>
    <name evidence="3" type="ORF">ERS007688_02258</name>
    <name evidence="8" type="ORF">ERS007720_03241</name>
    <name evidence="5" type="ORF">ERS027646_01824</name>
    <name evidence="6" type="ORF">ERS027661_03105</name>
</gene>
<dbReference type="Proteomes" id="UP000039217">
    <property type="component" value="Unassembled WGS sequence"/>
</dbReference>
<evidence type="ECO:0000313" key="9">
    <source>
        <dbReference type="Proteomes" id="UP000039217"/>
    </source>
</evidence>
<evidence type="ECO:0000313" key="10">
    <source>
        <dbReference type="Proteomes" id="UP000044938"/>
    </source>
</evidence>
<accession>A0A655JDV1</accession>
<evidence type="ECO:0000256" key="1">
    <source>
        <dbReference type="SAM" id="MobiDB-lite"/>
    </source>
</evidence>
<reference evidence="9 10" key="1">
    <citation type="submission" date="2015-03" db="EMBL/GenBank/DDBJ databases">
        <authorList>
            <consortium name="Pathogen Informatics"/>
        </authorList>
    </citation>
    <scope>NUCLEOTIDE SEQUENCE [LARGE SCALE GENOMIC DNA]</scope>
    <source>
        <strain evidence="5 14">Bir 172</strain>
        <strain evidence="6 15">Bir 187</strain>
        <strain evidence="4 11">C09601061</strain>
        <strain evidence="7 9">D00501624</strain>
        <strain evidence="2 13">G09901357</strain>
        <strain evidence="3 12">H09601792</strain>
        <strain evidence="8 10">M09401471</strain>
    </source>
</reference>
<dbReference type="Proteomes" id="UP000046680">
    <property type="component" value="Unassembled WGS sequence"/>
</dbReference>
<evidence type="ECO:0000313" key="7">
    <source>
        <dbReference type="EMBL" id="CNU85020.1"/>
    </source>
</evidence>
<evidence type="ECO:0000313" key="3">
    <source>
        <dbReference type="EMBL" id="CFE53527.1"/>
    </source>
</evidence>
<evidence type="ECO:0000313" key="6">
    <source>
        <dbReference type="EMBL" id="CKS46035.1"/>
    </source>
</evidence>
<dbReference type="Proteomes" id="UP000046947">
    <property type="component" value="Unassembled WGS sequence"/>
</dbReference>
<feature type="compositionally biased region" description="Gly residues" evidence="1">
    <location>
        <begin position="23"/>
        <end position="32"/>
    </location>
</feature>
<protein>
    <submittedName>
        <fullName evidence="8">Uncharacterized protein</fullName>
    </submittedName>
</protein>
<evidence type="ECO:0000313" key="12">
    <source>
        <dbReference type="Proteomes" id="UP000046947"/>
    </source>
</evidence>
<dbReference type="EMBL" id="CFOH01000361">
    <property type="protein sequence ID" value="CFE53527.1"/>
    <property type="molecule type" value="Genomic_DNA"/>
</dbReference>
<evidence type="ECO:0000313" key="11">
    <source>
        <dbReference type="Proteomes" id="UP000046680"/>
    </source>
</evidence>
<evidence type="ECO:0000313" key="14">
    <source>
        <dbReference type="Proteomes" id="UP000048948"/>
    </source>
</evidence>
<feature type="region of interest" description="Disordered" evidence="1">
    <location>
        <begin position="22"/>
        <end position="41"/>
    </location>
</feature>
<evidence type="ECO:0000313" key="4">
    <source>
        <dbReference type="EMBL" id="CFR75539.1"/>
    </source>
</evidence>